<gene>
    <name evidence="19" type="ORF">OEZ85_012640</name>
</gene>
<keyword evidence="20" id="KW-1185">Reference proteome</keyword>
<dbReference type="InterPro" id="IPR006703">
    <property type="entry name" value="G_AIG1"/>
</dbReference>
<dbReference type="InterPro" id="IPR024283">
    <property type="entry name" value="TOC159_MAD"/>
</dbReference>
<keyword evidence="11" id="KW-0653">Protein transport</keyword>
<keyword evidence="12" id="KW-1133">Transmembrane helix</keyword>
<dbReference type="PANTHER" id="PTHR10903:SF135">
    <property type="entry name" value="TRANSLOCASE OF CHLOROPLAST 120, CHLOROPLASTIC-RELATED"/>
    <property type="match status" value="1"/>
</dbReference>
<feature type="compositionally biased region" description="Low complexity" evidence="17">
    <location>
        <begin position="49"/>
        <end position="124"/>
    </location>
</feature>
<keyword evidence="7" id="KW-0547">Nucleotide-binding</keyword>
<feature type="compositionally biased region" description="Acidic residues" evidence="17">
    <location>
        <begin position="922"/>
        <end position="933"/>
    </location>
</feature>
<evidence type="ECO:0000256" key="10">
    <source>
        <dbReference type="ARBA" id="ARBA00022842"/>
    </source>
</evidence>
<keyword evidence="14" id="KW-0472">Membrane</keyword>
<evidence type="ECO:0000313" key="20">
    <source>
        <dbReference type="Proteomes" id="UP001244341"/>
    </source>
</evidence>
<feature type="region of interest" description="Disordered" evidence="17">
    <location>
        <begin position="1"/>
        <end position="126"/>
    </location>
</feature>
<evidence type="ECO:0000256" key="17">
    <source>
        <dbReference type="SAM" id="MobiDB-lite"/>
    </source>
</evidence>
<dbReference type="Pfam" id="PF11886">
    <property type="entry name" value="TOC159_MAD"/>
    <property type="match status" value="1"/>
</dbReference>
<keyword evidence="10" id="KW-0460">Magnesium</keyword>
<keyword evidence="6" id="KW-0479">Metal-binding</keyword>
<evidence type="ECO:0000256" key="11">
    <source>
        <dbReference type="ARBA" id="ARBA00022927"/>
    </source>
</evidence>
<feature type="compositionally biased region" description="Acidic residues" evidence="17">
    <location>
        <begin position="1"/>
        <end position="28"/>
    </location>
</feature>
<dbReference type="SUPFAM" id="SSF52540">
    <property type="entry name" value="P-loop containing nucleoside triphosphate hydrolases"/>
    <property type="match status" value="1"/>
</dbReference>
<feature type="region of interest" description="Disordered" evidence="17">
    <location>
        <begin position="140"/>
        <end position="169"/>
    </location>
</feature>
<evidence type="ECO:0000313" key="19">
    <source>
        <dbReference type="EMBL" id="WIA15891.1"/>
    </source>
</evidence>
<dbReference type="Gene3D" id="3.40.50.300">
    <property type="entry name" value="P-loop containing nucleotide triphosphate hydrolases"/>
    <property type="match status" value="1"/>
</dbReference>
<sequence length="975" mass="104168">MSDSEEVILDEEGSVEDMDMPSGEEELDAYVHEEAAAGIPQADTDPASDDAGSPSPVASAAGSAVAAIAQETSAAAAEPAAAPAEPEPAAAAPAEPAEPAAPEQPAAAAAAEPEVQKPAAKPAGLGPGLGLGAGLGAPRGLGGMGLKPPAKPAAAEQPAPAAPAAANGRPGAVAASSAAAAAAAVSGVVDPEEPKAQQKLRQQVQALRVGLLRAAMRLGLSGSNEQLGQYLGVLERLEKVQAPLARARGDVNKLALQEAMERNEREAPDSSLGINLRIMVVGMTGTGKSELINSLMGRPVLSTSAFRDSTRRVRVVKGNVAGVSLTAIDTPGLLASSDAQSANRSTLKAIKRAYQSRKPHFVLYVDRLDAARPGFGEMSLLSNITATLGQKVWKQTLVVLTHANGAREKLGKEYAAVSKQRRNILQNILRQAAGEMQLRTPFHLVDLHPDCPRSASGQPLIFDQVGMLSLSAVPWRQNLLVMLLGLHAYESAQELLQKKAAKGKAAGGAKQQDMFKQMMRSRLPPTSYFVEQLVEGVTKPDAWAVPEDPFGAETDDEEAEEFRHIYHKLMLAMAKQGDPRAQKEYGAWLRRLDKAKKAYREAYDNEEIETLAAYGYEGYVAEGLDLGPSFDPEDNTDHRYQYVVADSPVSIMPTLDYYGFEHEDAITGFVAEYSAQPFNRDGWGGVPLDVTATIEKDKTTTCLQAEANASIVHSVAPFGSRHVTQVGGALELLRPNVKDILYTLEVNTFKDGLLTGNDHAGCGLMLTRMAEGGHIRKGPVGVGVRLQETMRVGPFKVEAVAAQVRGETPMGGRDEGWGARAFVLYDYIPGLAMNFDWYQERTKDESSTIGGWATALAYDFDLPGGYPAGVEVDWVSGGEIMHVDMNVFSARDWKLSWLLLLPFVNYAKDWIRRLRSRKGAEEEMEEEEEEEEGGMMPGGADLAGMLQGMSGPDAQAMLQQLMQSGGLQQLMGGRG</sequence>
<evidence type="ECO:0000256" key="14">
    <source>
        <dbReference type="ARBA" id="ARBA00023136"/>
    </source>
</evidence>
<evidence type="ECO:0000256" key="4">
    <source>
        <dbReference type="ARBA" id="ARBA00022640"/>
    </source>
</evidence>
<keyword evidence="2" id="KW-0813">Transport</keyword>
<evidence type="ECO:0000256" key="12">
    <source>
        <dbReference type="ARBA" id="ARBA00022989"/>
    </source>
</evidence>
<proteinExistence type="inferred from homology"/>
<dbReference type="InterPro" id="IPR027417">
    <property type="entry name" value="P-loop_NTPase"/>
</dbReference>
<evidence type="ECO:0000256" key="16">
    <source>
        <dbReference type="ARBA" id="ARBA00023775"/>
    </source>
</evidence>
<feature type="region of interest" description="Disordered" evidence="17">
    <location>
        <begin position="917"/>
        <end position="942"/>
    </location>
</feature>
<keyword evidence="8" id="KW-0378">Hydrolase</keyword>
<accession>A0ABY8U621</accession>
<evidence type="ECO:0000256" key="3">
    <source>
        <dbReference type="ARBA" id="ARBA00022528"/>
    </source>
</evidence>
<comment type="cofactor">
    <cofactor evidence="1">
        <name>Mg(2+)</name>
        <dbReference type="ChEBI" id="CHEBI:18420"/>
    </cofactor>
</comment>
<evidence type="ECO:0000259" key="18">
    <source>
        <dbReference type="PROSITE" id="PS51720"/>
    </source>
</evidence>
<evidence type="ECO:0000256" key="7">
    <source>
        <dbReference type="ARBA" id="ARBA00022741"/>
    </source>
</evidence>
<dbReference type="Pfam" id="PF04548">
    <property type="entry name" value="AIG1"/>
    <property type="match status" value="1"/>
</dbReference>
<dbReference type="EMBL" id="CP126214">
    <property type="protein sequence ID" value="WIA15891.1"/>
    <property type="molecule type" value="Genomic_DNA"/>
</dbReference>
<dbReference type="PROSITE" id="PS51720">
    <property type="entry name" value="G_AIG1"/>
    <property type="match status" value="1"/>
</dbReference>
<dbReference type="InterPro" id="IPR045058">
    <property type="entry name" value="GIMA/IAN/Toc"/>
</dbReference>
<feature type="domain" description="AIG1-type G" evidence="18">
    <location>
        <begin position="273"/>
        <end position="504"/>
    </location>
</feature>
<evidence type="ECO:0000256" key="8">
    <source>
        <dbReference type="ARBA" id="ARBA00022801"/>
    </source>
</evidence>
<evidence type="ECO:0000256" key="13">
    <source>
        <dbReference type="ARBA" id="ARBA00023134"/>
    </source>
</evidence>
<evidence type="ECO:0000256" key="5">
    <source>
        <dbReference type="ARBA" id="ARBA00022692"/>
    </source>
</evidence>
<evidence type="ECO:0000256" key="1">
    <source>
        <dbReference type="ARBA" id="ARBA00001946"/>
    </source>
</evidence>
<evidence type="ECO:0000256" key="2">
    <source>
        <dbReference type="ARBA" id="ARBA00022448"/>
    </source>
</evidence>
<comment type="similarity">
    <text evidence="16">Belongs to the TRAFAC class TrmE-Era-EngA-EngB-Septin-like GTPase superfamily. AIG1/Toc34/Toc159-like paraseptin GTPase family. TOC159 subfamily.</text>
</comment>
<comment type="subcellular location">
    <subcellularLocation>
        <location evidence="15">Plastid</location>
        <location evidence="15">Chloroplast outer membrane</location>
        <topology evidence="15">Single-pass membrane protein</topology>
    </subcellularLocation>
</comment>
<evidence type="ECO:0000256" key="6">
    <source>
        <dbReference type="ARBA" id="ARBA00022723"/>
    </source>
</evidence>
<organism evidence="19 20">
    <name type="scientific">Tetradesmus obliquus</name>
    <name type="common">Green alga</name>
    <name type="synonym">Acutodesmus obliquus</name>
    <dbReference type="NCBI Taxonomy" id="3088"/>
    <lineage>
        <taxon>Eukaryota</taxon>
        <taxon>Viridiplantae</taxon>
        <taxon>Chlorophyta</taxon>
        <taxon>core chlorophytes</taxon>
        <taxon>Chlorophyceae</taxon>
        <taxon>CS clade</taxon>
        <taxon>Sphaeropleales</taxon>
        <taxon>Scenedesmaceae</taxon>
        <taxon>Tetradesmus</taxon>
    </lineage>
</organism>
<keyword evidence="4" id="KW-0934">Plastid</keyword>
<evidence type="ECO:0000256" key="15">
    <source>
        <dbReference type="ARBA" id="ARBA00023766"/>
    </source>
</evidence>
<evidence type="ECO:0000256" key="9">
    <source>
        <dbReference type="ARBA" id="ARBA00022805"/>
    </source>
</evidence>
<protein>
    <recommendedName>
        <fullName evidence="18">AIG1-type G domain-containing protein</fullName>
    </recommendedName>
</protein>
<reference evidence="19 20" key="1">
    <citation type="submission" date="2023-05" db="EMBL/GenBank/DDBJ databases">
        <title>A 100% complete, gapless, phased diploid assembly of the Scenedesmus obliquus UTEX 3031 genome.</title>
        <authorList>
            <person name="Biondi T.C."/>
            <person name="Hanschen E.R."/>
            <person name="Kwon T."/>
            <person name="Eng W."/>
            <person name="Kruse C.P.S."/>
            <person name="Koehler S.I."/>
            <person name="Kunde Y."/>
            <person name="Gleasner C.D."/>
            <person name="You Mak K.T."/>
            <person name="Polle J."/>
            <person name="Hovde B.T."/>
            <person name="Starkenburg S.R."/>
        </authorList>
    </citation>
    <scope>NUCLEOTIDE SEQUENCE [LARGE SCALE GENOMIC DNA]</scope>
    <source>
        <strain evidence="19 20">DOE0152z</strain>
    </source>
</reference>
<dbReference type="Proteomes" id="UP001244341">
    <property type="component" value="Chromosome 7b"/>
</dbReference>
<name>A0ABY8U621_TETOB</name>
<keyword evidence="13" id="KW-0342">GTP-binding</keyword>
<feature type="compositionally biased region" description="Low complexity" evidence="17">
    <location>
        <begin position="146"/>
        <end position="169"/>
    </location>
</feature>
<dbReference type="PANTHER" id="PTHR10903">
    <property type="entry name" value="GTPASE, IMAP FAMILY MEMBER-RELATED"/>
    <property type="match status" value="1"/>
</dbReference>
<keyword evidence="9" id="KW-1002">Plastid outer membrane</keyword>
<keyword evidence="3" id="KW-0150">Chloroplast</keyword>
<keyword evidence="5" id="KW-0812">Transmembrane</keyword>